<evidence type="ECO:0000256" key="2">
    <source>
        <dbReference type="ARBA" id="ARBA00022614"/>
    </source>
</evidence>
<dbReference type="PANTHER" id="PTHR48061:SF2">
    <property type="entry name" value="RECEPTOR LIKE PROTEIN 30-LIKE"/>
    <property type="match status" value="1"/>
</dbReference>
<keyword evidence="4" id="KW-0732">Signal</keyword>
<evidence type="ECO:0000256" key="1">
    <source>
        <dbReference type="ARBA" id="ARBA00004479"/>
    </source>
</evidence>
<keyword evidence="6" id="KW-1133">Transmembrane helix</keyword>
<evidence type="ECO:0000256" key="4">
    <source>
        <dbReference type="ARBA" id="ARBA00022729"/>
    </source>
</evidence>
<evidence type="ECO:0000256" key="6">
    <source>
        <dbReference type="ARBA" id="ARBA00022989"/>
    </source>
</evidence>
<keyword evidence="2" id="KW-0433">Leucine-rich repeat</keyword>
<dbReference type="InterPro" id="IPR013210">
    <property type="entry name" value="LRR_N_plant-typ"/>
</dbReference>
<name>A0A2N9EDA1_FAGSY</name>
<keyword evidence="9" id="KW-0325">Glycoprotein</keyword>
<sequence length="171" mass="19417">MKILLLSWIFLLPICTLFISFGMFVVSGQCLHDQQDLLIELKNSLIFNSTLSTKLVRWNESADCCSWEGVTYSDVGRVIGVNLYRESISGGLDNSSSLFRLQYLQNLSLAYNNFNSSRIPPEFGNLIWICQMLDLRGRFPLRFHASQVCYASSEPYVAYGTLSGKYISARE</sequence>
<evidence type="ECO:0000256" key="8">
    <source>
        <dbReference type="ARBA" id="ARBA00023170"/>
    </source>
</evidence>
<organism evidence="11">
    <name type="scientific">Fagus sylvatica</name>
    <name type="common">Beechnut</name>
    <dbReference type="NCBI Taxonomy" id="28930"/>
    <lineage>
        <taxon>Eukaryota</taxon>
        <taxon>Viridiplantae</taxon>
        <taxon>Streptophyta</taxon>
        <taxon>Embryophyta</taxon>
        <taxon>Tracheophyta</taxon>
        <taxon>Spermatophyta</taxon>
        <taxon>Magnoliopsida</taxon>
        <taxon>eudicotyledons</taxon>
        <taxon>Gunneridae</taxon>
        <taxon>Pentapetalae</taxon>
        <taxon>rosids</taxon>
        <taxon>fabids</taxon>
        <taxon>Fagales</taxon>
        <taxon>Fagaceae</taxon>
        <taxon>Fagus</taxon>
    </lineage>
</organism>
<evidence type="ECO:0000313" key="11">
    <source>
        <dbReference type="EMBL" id="SPC72772.1"/>
    </source>
</evidence>
<dbReference type="Pfam" id="PF08263">
    <property type="entry name" value="LRRNT_2"/>
    <property type="match status" value="1"/>
</dbReference>
<evidence type="ECO:0000256" key="3">
    <source>
        <dbReference type="ARBA" id="ARBA00022692"/>
    </source>
</evidence>
<dbReference type="EMBL" id="OIVN01000024">
    <property type="protein sequence ID" value="SPC72772.1"/>
    <property type="molecule type" value="Genomic_DNA"/>
</dbReference>
<reference evidence="11" key="1">
    <citation type="submission" date="2018-02" db="EMBL/GenBank/DDBJ databases">
        <authorList>
            <person name="Cohen D.B."/>
            <person name="Kent A.D."/>
        </authorList>
    </citation>
    <scope>NUCLEOTIDE SEQUENCE</scope>
</reference>
<proteinExistence type="predicted"/>
<dbReference type="SUPFAM" id="SSF52058">
    <property type="entry name" value="L domain-like"/>
    <property type="match status" value="1"/>
</dbReference>
<keyword evidence="5" id="KW-0677">Repeat</keyword>
<accession>A0A2N9EDA1</accession>
<dbReference type="AlphaFoldDB" id="A0A2N9EDA1"/>
<dbReference type="InterPro" id="IPR046956">
    <property type="entry name" value="RLP23-like"/>
</dbReference>
<evidence type="ECO:0000256" key="5">
    <source>
        <dbReference type="ARBA" id="ARBA00022737"/>
    </source>
</evidence>
<evidence type="ECO:0000259" key="10">
    <source>
        <dbReference type="Pfam" id="PF08263"/>
    </source>
</evidence>
<evidence type="ECO:0000256" key="7">
    <source>
        <dbReference type="ARBA" id="ARBA00023136"/>
    </source>
</evidence>
<keyword evidence="3" id="KW-0812">Transmembrane</keyword>
<feature type="domain" description="Leucine-rich repeat-containing N-terminal plant-type" evidence="10">
    <location>
        <begin position="32"/>
        <end position="71"/>
    </location>
</feature>
<keyword evidence="7" id="KW-0472">Membrane</keyword>
<dbReference type="GO" id="GO:0016020">
    <property type="term" value="C:membrane"/>
    <property type="evidence" value="ECO:0007669"/>
    <property type="project" value="UniProtKB-SubCell"/>
</dbReference>
<keyword evidence="8" id="KW-0675">Receptor</keyword>
<dbReference type="PANTHER" id="PTHR48061">
    <property type="entry name" value="LEUCINE-RICH REPEAT RECEPTOR PROTEIN KINASE EMS1-LIKE-RELATED"/>
    <property type="match status" value="1"/>
</dbReference>
<gene>
    <name evidence="11" type="ORF">FSB_LOCUS654</name>
</gene>
<protein>
    <recommendedName>
        <fullName evidence="10">Leucine-rich repeat-containing N-terminal plant-type domain-containing protein</fullName>
    </recommendedName>
</protein>
<comment type="subcellular location">
    <subcellularLocation>
        <location evidence="1">Membrane</location>
        <topology evidence="1">Single-pass type I membrane protein</topology>
    </subcellularLocation>
</comment>
<dbReference type="InterPro" id="IPR032675">
    <property type="entry name" value="LRR_dom_sf"/>
</dbReference>
<dbReference type="Gene3D" id="3.80.10.10">
    <property type="entry name" value="Ribonuclease Inhibitor"/>
    <property type="match status" value="1"/>
</dbReference>
<evidence type="ECO:0000256" key="9">
    <source>
        <dbReference type="ARBA" id="ARBA00023180"/>
    </source>
</evidence>